<dbReference type="PIRSF" id="PIRSF002122">
    <property type="entry name" value="RPS7p_RPS7a_RPS5e_RPS7o"/>
    <property type="match status" value="1"/>
</dbReference>
<dbReference type="OMA" id="KMNIVER"/>
<dbReference type="InterPro" id="IPR000235">
    <property type="entry name" value="Ribosomal_uS7"/>
</dbReference>
<keyword evidence="2 5" id="KW-0689">Ribosomal protein</keyword>
<proteinExistence type="inferred from homology"/>
<dbReference type="InterPro" id="IPR023798">
    <property type="entry name" value="Ribosomal_uS7_dom"/>
</dbReference>
<dbReference type="NCBIfam" id="TIGR01028">
    <property type="entry name" value="uS7_euk_arch"/>
    <property type="match status" value="1"/>
</dbReference>
<dbReference type="AlphaFoldDB" id="L2GSF1"/>
<protein>
    <submittedName>
        <fullName evidence="5">Ribosomal protein S7</fullName>
    </submittedName>
</protein>
<dbReference type="Proteomes" id="UP000011081">
    <property type="component" value="Unassembled WGS sequence"/>
</dbReference>
<keyword evidence="6" id="KW-1185">Reference proteome</keyword>
<evidence type="ECO:0000256" key="1">
    <source>
        <dbReference type="ARBA" id="ARBA00007151"/>
    </source>
</evidence>
<sequence>MSWAAQEVPECKLFNKFACKGVEVNDVTLKPFINVDSTVIVPHTASRLQRQYNGKSRIPITERFCCYLMKKGRNSGKKLLAMKCLEDAFTIIHILTGQSPLQVFVDAIVNSGPREDSARIGRGGAMKRTSVDLSPTRRLNIALFLLSKGIRESAMKNLKTFAECIAEELVAAAKASANSYAVKKRDEIERVAKSNR</sequence>
<dbReference type="InterPro" id="IPR036823">
    <property type="entry name" value="Ribosomal_uS7_dom_sf"/>
</dbReference>
<dbReference type="SUPFAM" id="SSF47973">
    <property type="entry name" value="Ribosomal protein S7"/>
    <property type="match status" value="1"/>
</dbReference>
<dbReference type="GO" id="GO:0003735">
    <property type="term" value="F:structural constituent of ribosome"/>
    <property type="evidence" value="ECO:0007669"/>
    <property type="project" value="EnsemblFungi"/>
</dbReference>
<dbReference type="Pfam" id="PF00177">
    <property type="entry name" value="Ribosomal_S7"/>
    <property type="match status" value="1"/>
</dbReference>
<dbReference type="Gene3D" id="1.10.455.10">
    <property type="entry name" value="Ribosomal protein S7 domain"/>
    <property type="match status" value="1"/>
</dbReference>
<dbReference type="FunCoup" id="L2GSF1">
    <property type="interactions" value="222"/>
</dbReference>
<comment type="similarity">
    <text evidence="1">Belongs to the universal ribosomal protein uS7 family.</text>
</comment>
<evidence type="ECO:0000313" key="5">
    <source>
        <dbReference type="EMBL" id="ELA46297.1"/>
    </source>
</evidence>
<evidence type="ECO:0000313" key="6">
    <source>
        <dbReference type="Proteomes" id="UP000011081"/>
    </source>
</evidence>
<dbReference type="EMBL" id="GL877452">
    <property type="protein sequence ID" value="ELA46297.1"/>
    <property type="molecule type" value="Genomic_DNA"/>
</dbReference>
<dbReference type="OrthoDB" id="10264639at2759"/>
<dbReference type="GO" id="GO:0006412">
    <property type="term" value="P:translation"/>
    <property type="evidence" value="ECO:0007669"/>
    <property type="project" value="InterPro"/>
</dbReference>
<dbReference type="GO" id="GO:0022627">
    <property type="term" value="C:cytosolic small ribosomal subunit"/>
    <property type="evidence" value="ECO:0007669"/>
    <property type="project" value="EnsemblFungi"/>
</dbReference>
<dbReference type="CDD" id="cd14867">
    <property type="entry name" value="uS7_Eukaryote"/>
    <property type="match status" value="1"/>
</dbReference>
<evidence type="ECO:0000256" key="3">
    <source>
        <dbReference type="ARBA" id="ARBA00023274"/>
    </source>
</evidence>
<name>L2GSF1_VAVCU</name>
<dbReference type="InterPro" id="IPR005716">
    <property type="entry name" value="Ribosomal_uS7_euk/arc"/>
</dbReference>
<accession>L2GSF1</accession>
<gene>
    <name evidence="5" type="ORF">VCUG_02225</name>
</gene>
<reference evidence="6" key="1">
    <citation type="submission" date="2011-03" db="EMBL/GenBank/DDBJ databases">
        <title>The genome sequence of Vavraia culicis strain floridensis.</title>
        <authorList>
            <consortium name="The Broad Institute Genome Sequencing Platform"/>
            <person name="Cuomo C."/>
            <person name="Becnel J."/>
            <person name="Sanscrainte N."/>
            <person name="Young S.K."/>
            <person name="Zeng Q."/>
            <person name="Gargeya S."/>
            <person name="Fitzgerald M."/>
            <person name="Haas B."/>
            <person name="Abouelleil A."/>
            <person name="Alvarado L."/>
            <person name="Arachchi H.M."/>
            <person name="Berlin A."/>
            <person name="Chapman S.B."/>
            <person name="Gearin G."/>
            <person name="Goldberg J."/>
            <person name="Griggs A."/>
            <person name="Gujja S."/>
            <person name="Hansen M."/>
            <person name="Heiman D."/>
            <person name="Howarth C."/>
            <person name="Larimer J."/>
            <person name="Lui A."/>
            <person name="MacDonald P.J.P."/>
            <person name="McCowen C."/>
            <person name="Montmayeur A."/>
            <person name="Murphy C."/>
            <person name="Neiman D."/>
            <person name="Pearson M."/>
            <person name="Priest M."/>
            <person name="Roberts A."/>
            <person name="Saif S."/>
            <person name="Shea T."/>
            <person name="Sisk P."/>
            <person name="Stolte C."/>
            <person name="Sykes S."/>
            <person name="Wortman J."/>
            <person name="Nusbaum C."/>
            <person name="Birren B."/>
        </authorList>
    </citation>
    <scope>NUCLEOTIDE SEQUENCE [LARGE SCALE GENOMIC DNA]</scope>
    <source>
        <strain evidence="6">floridensis</strain>
    </source>
</reference>
<dbReference type="PANTHER" id="PTHR11205">
    <property type="entry name" value="RIBOSOMAL PROTEIN S7"/>
    <property type="match status" value="1"/>
</dbReference>
<dbReference type="HOGENOM" id="CLU_063975_0_0_1"/>
<organism evidence="5 6">
    <name type="scientific">Vavraia culicis (isolate floridensis)</name>
    <name type="common">Microsporidian parasite</name>
    <dbReference type="NCBI Taxonomy" id="948595"/>
    <lineage>
        <taxon>Eukaryota</taxon>
        <taxon>Fungi</taxon>
        <taxon>Fungi incertae sedis</taxon>
        <taxon>Microsporidia</taxon>
        <taxon>Pleistophoridae</taxon>
        <taxon>Vavraia</taxon>
    </lineage>
</organism>
<dbReference type="RefSeq" id="XP_008075236.1">
    <property type="nucleotide sequence ID" value="XM_008077045.1"/>
</dbReference>
<evidence type="ECO:0000259" key="4">
    <source>
        <dbReference type="Pfam" id="PF00177"/>
    </source>
</evidence>
<dbReference type="GeneID" id="19880090"/>
<dbReference type="GO" id="GO:0030490">
    <property type="term" value="P:maturation of SSU-rRNA"/>
    <property type="evidence" value="ECO:0007669"/>
    <property type="project" value="EnsemblFungi"/>
</dbReference>
<keyword evidence="3" id="KW-0687">Ribonucleoprotein</keyword>
<dbReference type="GO" id="GO:0000054">
    <property type="term" value="P:ribosomal subunit export from nucleus"/>
    <property type="evidence" value="ECO:0007669"/>
    <property type="project" value="EnsemblFungi"/>
</dbReference>
<evidence type="ECO:0000256" key="2">
    <source>
        <dbReference type="ARBA" id="ARBA00022980"/>
    </source>
</evidence>
<dbReference type="STRING" id="948595.L2GSF1"/>
<dbReference type="VEuPathDB" id="MicrosporidiaDB:VCUG_02225"/>
<feature type="domain" description="Small ribosomal subunit protein uS7" evidence="4">
    <location>
        <begin position="39"/>
        <end position="196"/>
    </location>
</feature>
<dbReference type="InParanoid" id="L2GSF1"/>